<comment type="caution">
    <text evidence="2">The sequence shown here is derived from an EMBL/GenBank/DDBJ whole genome shotgun (WGS) entry which is preliminary data.</text>
</comment>
<dbReference type="AlphaFoldDB" id="A0A2H0UT22"/>
<evidence type="ECO:0000256" key="1">
    <source>
        <dbReference type="SAM" id="Phobius"/>
    </source>
</evidence>
<evidence type="ECO:0000313" key="2">
    <source>
        <dbReference type="EMBL" id="PIR89580.1"/>
    </source>
</evidence>
<proteinExistence type="predicted"/>
<keyword evidence="1" id="KW-1133">Transmembrane helix</keyword>
<evidence type="ECO:0000313" key="3">
    <source>
        <dbReference type="Proteomes" id="UP000231157"/>
    </source>
</evidence>
<accession>A0A2H0UT22</accession>
<keyword evidence="1" id="KW-0812">Transmembrane</keyword>
<reference evidence="3" key="1">
    <citation type="submission" date="2017-09" db="EMBL/GenBank/DDBJ databases">
        <title>Depth-based differentiation of microbial function through sediment-hosted aquifers and enrichment of novel symbionts in the deep terrestrial subsurface.</title>
        <authorList>
            <person name="Probst A.J."/>
            <person name="Ladd B."/>
            <person name="Jarett J.K."/>
            <person name="Geller-Mcgrath D.E."/>
            <person name="Sieber C.M.K."/>
            <person name="Emerson J.B."/>
            <person name="Anantharaman K."/>
            <person name="Thomas B.C."/>
            <person name="Malmstrom R."/>
            <person name="Stieglmeier M."/>
            <person name="Klingl A."/>
            <person name="Woyke T."/>
            <person name="Ryan C.M."/>
            <person name="Banfield J.F."/>
        </authorList>
    </citation>
    <scope>NUCLEOTIDE SEQUENCE [LARGE SCALE GENOMIC DNA]</scope>
</reference>
<protein>
    <submittedName>
        <fullName evidence="2">Uncharacterized protein</fullName>
    </submittedName>
</protein>
<dbReference type="EMBL" id="PFAZ01000001">
    <property type="protein sequence ID" value="PIR89580.1"/>
    <property type="molecule type" value="Genomic_DNA"/>
</dbReference>
<organism evidence="2 3">
    <name type="scientific">Candidatus Harrisonbacteria bacterium CG10_big_fil_rev_8_21_14_0_10_40_38</name>
    <dbReference type="NCBI Taxonomy" id="1974583"/>
    <lineage>
        <taxon>Bacteria</taxon>
        <taxon>Candidatus Harrisoniibacteriota</taxon>
    </lineage>
</organism>
<name>A0A2H0UT22_9BACT</name>
<keyword evidence="1" id="KW-0472">Membrane</keyword>
<feature type="transmembrane region" description="Helical" evidence="1">
    <location>
        <begin position="17"/>
        <end position="37"/>
    </location>
</feature>
<gene>
    <name evidence="2" type="ORF">COU07_01640</name>
</gene>
<dbReference type="Proteomes" id="UP000231157">
    <property type="component" value="Unassembled WGS sequence"/>
</dbReference>
<sequence length="97" mass="10803">MAIVFEQEKKQINWIKLLFVLFIVGFVIFAAYFLFFAPSPQLDVVLPEPLEQAERIGSVSSIKPNDVLGLPAFRALQVFVGPPSIGTLGRDNPFQPL</sequence>